<reference evidence="2" key="1">
    <citation type="journal article" date="2022" name="IScience">
        <title>Evolution of zygomycete secretomes and the origins of terrestrial fungal ecologies.</title>
        <authorList>
            <person name="Chang Y."/>
            <person name="Wang Y."/>
            <person name="Mondo S."/>
            <person name="Ahrendt S."/>
            <person name="Andreopoulos W."/>
            <person name="Barry K."/>
            <person name="Beard J."/>
            <person name="Benny G.L."/>
            <person name="Blankenship S."/>
            <person name="Bonito G."/>
            <person name="Cuomo C."/>
            <person name="Desiro A."/>
            <person name="Gervers K.A."/>
            <person name="Hundley H."/>
            <person name="Kuo A."/>
            <person name="LaButti K."/>
            <person name="Lang B.F."/>
            <person name="Lipzen A."/>
            <person name="O'Donnell K."/>
            <person name="Pangilinan J."/>
            <person name="Reynolds N."/>
            <person name="Sandor L."/>
            <person name="Smith M.E."/>
            <person name="Tsang A."/>
            <person name="Grigoriev I.V."/>
            <person name="Stajich J.E."/>
            <person name="Spatafora J.W."/>
        </authorList>
    </citation>
    <scope>NUCLEOTIDE SEQUENCE</scope>
    <source>
        <strain evidence="2">RSA 2281</strain>
    </source>
</reference>
<evidence type="ECO:0000256" key="1">
    <source>
        <dbReference type="SAM" id="MobiDB-lite"/>
    </source>
</evidence>
<dbReference type="AlphaFoldDB" id="A0AAD5KFL4"/>
<name>A0AAD5KFL4_9FUNG</name>
<dbReference type="Proteomes" id="UP001209540">
    <property type="component" value="Unassembled WGS sequence"/>
</dbReference>
<organism evidence="2 3">
    <name type="scientific">Phascolomyces articulosus</name>
    <dbReference type="NCBI Taxonomy" id="60185"/>
    <lineage>
        <taxon>Eukaryota</taxon>
        <taxon>Fungi</taxon>
        <taxon>Fungi incertae sedis</taxon>
        <taxon>Mucoromycota</taxon>
        <taxon>Mucoromycotina</taxon>
        <taxon>Mucoromycetes</taxon>
        <taxon>Mucorales</taxon>
        <taxon>Lichtheimiaceae</taxon>
        <taxon>Phascolomyces</taxon>
    </lineage>
</organism>
<feature type="region of interest" description="Disordered" evidence="1">
    <location>
        <begin position="78"/>
        <end position="118"/>
    </location>
</feature>
<feature type="compositionally biased region" description="Polar residues" evidence="1">
    <location>
        <begin position="48"/>
        <end position="66"/>
    </location>
</feature>
<feature type="region of interest" description="Disordered" evidence="1">
    <location>
        <begin position="1"/>
        <end position="66"/>
    </location>
</feature>
<feature type="non-terminal residue" evidence="2">
    <location>
        <position position="276"/>
    </location>
</feature>
<accession>A0AAD5KFL4</accession>
<reference evidence="2" key="2">
    <citation type="submission" date="2023-02" db="EMBL/GenBank/DDBJ databases">
        <authorList>
            <consortium name="DOE Joint Genome Institute"/>
            <person name="Mondo S.J."/>
            <person name="Chang Y."/>
            <person name="Wang Y."/>
            <person name="Ahrendt S."/>
            <person name="Andreopoulos W."/>
            <person name="Barry K."/>
            <person name="Beard J."/>
            <person name="Benny G.L."/>
            <person name="Blankenship S."/>
            <person name="Bonito G."/>
            <person name="Cuomo C."/>
            <person name="Desiro A."/>
            <person name="Gervers K.A."/>
            <person name="Hundley H."/>
            <person name="Kuo A."/>
            <person name="LaButti K."/>
            <person name="Lang B.F."/>
            <person name="Lipzen A."/>
            <person name="O'Donnell K."/>
            <person name="Pangilinan J."/>
            <person name="Reynolds N."/>
            <person name="Sandor L."/>
            <person name="Smith M.W."/>
            <person name="Tsang A."/>
            <person name="Grigoriev I.V."/>
            <person name="Stajich J.E."/>
            <person name="Spatafora J.W."/>
        </authorList>
    </citation>
    <scope>NUCLEOTIDE SEQUENCE</scope>
    <source>
        <strain evidence="2">RSA 2281</strain>
    </source>
</reference>
<protein>
    <submittedName>
        <fullName evidence="2">Uncharacterized protein</fullName>
    </submittedName>
</protein>
<dbReference type="EMBL" id="JAIXMP010000007">
    <property type="protein sequence ID" value="KAI9270536.1"/>
    <property type="molecule type" value="Genomic_DNA"/>
</dbReference>
<comment type="caution">
    <text evidence="2">The sequence shown here is derived from an EMBL/GenBank/DDBJ whole genome shotgun (WGS) entry which is preliminary data.</text>
</comment>
<proteinExistence type="predicted"/>
<evidence type="ECO:0000313" key="2">
    <source>
        <dbReference type="EMBL" id="KAI9270536.1"/>
    </source>
</evidence>
<evidence type="ECO:0000313" key="3">
    <source>
        <dbReference type="Proteomes" id="UP001209540"/>
    </source>
</evidence>
<feature type="compositionally biased region" description="Polar residues" evidence="1">
    <location>
        <begin position="1"/>
        <end position="35"/>
    </location>
</feature>
<keyword evidence="3" id="KW-1185">Reference proteome</keyword>
<feature type="compositionally biased region" description="Low complexity" evidence="1">
    <location>
        <begin position="91"/>
        <end position="118"/>
    </location>
</feature>
<sequence>MTDRPSLSQLCGSSSYTSLASQATLTEDTTIPSSKTSEDDGEDPPSRPETSSFGDDDTSPTTPTVYNTYNINSIARQSVEEQRQQQAPLPTSSSATTTTTTTSANINRSSNYSGSNMGGMIYNTSHTMTETSATETTPVPTDIFNSTIEKMTIPIRNNLPIAAAVETKVMGAHHHRHRSLVHHYSPMAYLPIHRPNNKKEELEQDDDGEKKSTAVFATLPSSIPISPPTTATATATTTNDRCSISSTAIGEEDALELLRQQQHISTTKKEKIIVLL</sequence>
<gene>
    <name evidence="2" type="ORF">BDA99DRAFT_502062</name>
</gene>